<dbReference type="InterPro" id="IPR014729">
    <property type="entry name" value="Rossmann-like_a/b/a_fold"/>
</dbReference>
<accession>A0ABT9VEB2</accession>
<protein>
    <recommendedName>
        <fullName evidence="3">asparagine synthase (glutamine-hydrolyzing)</fullName>
        <ecNumber evidence="3">6.3.5.4</ecNumber>
    </recommendedName>
</protein>
<dbReference type="Pfam" id="PF13537">
    <property type="entry name" value="GATase_7"/>
    <property type="match status" value="1"/>
</dbReference>
<feature type="domain" description="Glutamine amidotransferase type-2" evidence="9">
    <location>
        <begin position="2"/>
        <end position="216"/>
    </location>
</feature>
<dbReference type="CDD" id="cd01991">
    <property type="entry name" value="Asn_synthase_B_C"/>
    <property type="match status" value="1"/>
</dbReference>
<evidence type="ECO:0000259" key="9">
    <source>
        <dbReference type="PROSITE" id="PS51278"/>
    </source>
</evidence>
<dbReference type="SUPFAM" id="SSF52402">
    <property type="entry name" value="Adenine nucleotide alpha hydrolases-like"/>
    <property type="match status" value="1"/>
</dbReference>
<comment type="catalytic activity">
    <reaction evidence="8">
        <text>L-aspartate + L-glutamine + ATP + H2O = L-asparagine + L-glutamate + AMP + diphosphate + H(+)</text>
        <dbReference type="Rhea" id="RHEA:12228"/>
        <dbReference type="ChEBI" id="CHEBI:15377"/>
        <dbReference type="ChEBI" id="CHEBI:15378"/>
        <dbReference type="ChEBI" id="CHEBI:29985"/>
        <dbReference type="ChEBI" id="CHEBI:29991"/>
        <dbReference type="ChEBI" id="CHEBI:30616"/>
        <dbReference type="ChEBI" id="CHEBI:33019"/>
        <dbReference type="ChEBI" id="CHEBI:58048"/>
        <dbReference type="ChEBI" id="CHEBI:58359"/>
        <dbReference type="ChEBI" id="CHEBI:456215"/>
        <dbReference type="EC" id="6.3.5.4"/>
    </reaction>
</comment>
<keyword evidence="11" id="KW-1185">Reference proteome</keyword>
<dbReference type="InterPro" id="IPR001962">
    <property type="entry name" value="Asn_synthase"/>
</dbReference>
<keyword evidence="6" id="KW-0028">Amino-acid biosynthesis</keyword>
<organism evidence="10 11">
    <name type="scientific">Alkalibacillus salilacus</name>
    <dbReference type="NCBI Taxonomy" id="284582"/>
    <lineage>
        <taxon>Bacteria</taxon>
        <taxon>Bacillati</taxon>
        <taxon>Bacillota</taxon>
        <taxon>Bacilli</taxon>
        <taxon>Bacillales</taxon>
        <taxon>Bacillaceae</taxon>
        <taxon>Alkalibacillus</taxon>
    </lineage>
</organism>
<comment type="pathway">
    <text evidence="1">Amino-acid biosynthesis; L-asparagine biosynthesis; L-asparagine from L-aspartate (L-Gln route): step 1/1.</text>
</comment>
<evidence type="ECO:0000256" key="2">
    <source>
        <dbReference type="ARBA" id="ARBA00005752"/>
    </source>
</evidence>
<dbReference type="EMBL" id="JAUSTQ010000004">
    <property type="protein sequence ID" value="MDQ0159310.1"/>
    <property type="molecule type" value="Genomic_DNA"/>
</dbReference>
<keyword evidence="4" id="KW-0547">Nucleotide-binding</keyword>
<comment type="caution">
    <text evidence="10">The sequence shown here is derived from an EMBL/GenBank/DDBJ whole genome shotgun (WGS) entry which is preliminary data.</text>
</comment>
<dbReference type="Proteomes" id="UP001224359">
    <property type="component" value="Unassembled WGS sequence"/>
</dbReference>
<keyword evidence="6" id="KW-0061">Asparagine biosynthesis</keyword>
<dbReference type="RefSeq" id="WP_306975690.1">
    <property type="nucleotide sequence ID" value="NZ_JAUSTQ010000004.1"/>
</dbReference>
<dbReference type="PIRSF" id="PIRSF001589">
    <property type="entry name" value="Asn_synthetase_glu-h"/>
    <property type="match status" value="1"/>
</dbReference>
<evidence type="ECO:0000256" key="7">
    <source>
        <dbReference type="ARBA" id="ARBA00022962"/>
    </source>
</evidence>
<dbReference type="PANTHER" id="PTHR43284:SF1">
    <property type="entry name" value="ASPARAGINE SYNTHETASE"/>
    <property type="match status" value="1"/>
</dbReference>
<dbReference type="Gene3D" id="3.40.50.620">
    <property type="entry name" value="HUPs"/>
    <property type="match status" value="1"/>
</dbReference>
<dbReference type="Gene3D" id="3.60.20.10">
    <property type="entry name" value="Glutamine Phosphoribosylpyrophosphate, subunit 1, domain 1"/>
    <property type="match status" value="1"/>
</dbReference>
<keyword evidence="5" id="KW-0067">ATP-binding</keyword>
<dbReference type="SUPFAM" id="SSF56235">
    <property type="entry name" value="N-terminal nucleophile aminohydrolases (Ntn hydrolases)"/>
    <property type="match status" value="1"/>
</dbReference>
<evidence type="ECO:0000256" key="5">
    <source>
        <dbReference type="ARBA" id="ARBA00022840"/>
    </source>
</evidence>
<evidence type="ECO:0000256" key="4">
    <source>
        <dbReference type="ARBA" id="ARBA00022741"/>
    </source>
</evidence>
<evidence type="ECO:0000313" key="10">
    <source>
        <dbReference type="EMBL" id="MDQ0159310.1"/>
    </source>
</evidence>
<evidence type="ECO:0000256" key="3">
    <source>
        <dbReference type="ARBA" id="ARBA00012737"/>
    </source>
</evidence>
<proteinExistence type="inferred from homology"/>
<dbReference type="CDD" id="cd00712">
    <property type="entry name" value="AsnB"/>
    <property type="match status" value="1"/>
</dbReference>
<dbReference type="NCBIfam" id="TIGR01536">
    <property type="entry name" value="asn_synth_AEB"/>
    <property type="match status" value="1"/>
</dbReference>
<dbReference type="EC" id="6.3.5.4" evidence="3"/>
<evidence type="ECO:0000256" key="1">
    <source>
        <dbReference type="ARBA" id="ARBA00005187"/>
    </source>
</evidence>
<dbReference type="PANTHER" id="PTHR43284">
    <property type="entry name" value="ASPARAGINE SYNTHETASE (GLUTAMINE-HYDROLYZING)"/>
    <property type="match status" value="1"/>
</dbReference>
<dbReference type="GO" id="GO:0004066">
    <property type="term" value="F:asparagine synthase (glutamine-hydrolyzing) activity"/>
    <property type="evidence" value="ECO:0007669"/>
    <property type="project" value="UniProtKB-EC"/>
</dbReference>
<reference evidence="10 11" key="1">
    <citation type="submission" date="2023-07" db="EMBL/GenBank/DDBJ databases">
        <title>Genomic Encyclopedia of Type Strains, Phase IV (KMG-IV): sequencing the most valuable type-strain genomes for metagenomic binning, comparative biology and taxonomic classification.</title>
        <authorList>
            <person name="Goeker M."/>
        </authorList>
    </citation>
    <scope>NUCLEOTIDE SEQUENCE [LARGE SCALE GENOMIC DNA]</scope>
    <source>
        <strain evidence="10 11">DSM 16460</strain>
    </source>
</reference>
<dbReference type="InterPro" id="IPR006426">
    <property type="entry name" value="Asn_synth_AEB"/>
</dbReference>
<dbReference type="InterPro" id="IPR029055">
    <property type="entry name" value="Ntn_hydrolases_N"/>
</dbReference>
<gene>
    <name evidence="10" type="ORF">J2S77_001274</name>
</gene>
<keyword evidence="10" id="KW-0436">Ligase</keyword>
<keyword evidence="7" id="KW-0315">Glutamine amidotransferase</keyword>
<dbReference type="InterPro" id="IPR051786">
    <property type="entry name" value="ASN_synthetase/amidase"/>
</dbReference>
<evidence type="ECO:0000256" key="6">
    <source>
        <dbReference type="ARBA" id="ARBA00022888"/>
    </source>
</evidence>
<evidence type="ECO:0000256" key="8">
    <source>
        <dbReference type="ARBA" id="ARBA00048741"/>
    </source>
</evidence>
<sequence length="615" mass="71195">MCGLTGWFHWNQTNPNQYPVLKTMTETLQHRGTDDQGFFMNRHVAFGHQRLAVIDPDHGRQPMTVEYNRNRYTIIYNGELYNTDELRRQLKREGFGFQTTCDTEVLLTAYVHWGKDCLDFLNGIFAFAIWDDSKEELFIARDRLGVKPLFYSEVGGQFLFASETKALLEHPDIEPLVDESGLAEVFALGPSRTPGHGLFKQIRELRSGHALTCSTQGVHMWRYWQLESREHMDSFEETVANVRELFIDAVKRQLVSDVPVSTFLSGGVDSSAITAVAANHFEGQGKGKLPTFSVDYRGNRDHFESNAFQPTTDADFTSIIADRFGTNHHNCYISEEDLAHYLKDAVLMRDQPGMADVDSSLLWFCKQIKSKTTVSLSGECADEIFGGYPWFQDGFDQSHDGFPWIRSLAEREDLLSPEWRKRLNIQEYANMRYHETLAETPQLMGESKQDQERRALFYVNMQWFMAQLLERKDRMSMGATLEVRVPFADHHLVEYVWNVPWEMKQAGGYEKGLLRYALEGLLPDEVLYRKKSPYPKTFQPEYTKLVSSMMEEVLKDSESPIFEFVSKKQLKELVETEGKAYNKPWYGQLMTGTQLLAHLWQINKWLQHYDVRVTT</sequence>
<name>A0ABT9VEB2_9BACI</name>
<comment type="similarity">
    <text evidence="2">Belongs to the asparagine synthetase family.</text>
</comment>
<dbReference type="Pfam" id="PF00733">
    <property type="entry name" value="Asn_synthase"/>
    <property type="match status" value="1"/>
</dbReference>
<evidence type="ECO:0000313" key="11">
    <source>
        <dbReference type="Proteomes" id="UP001224359"/>
    </source>
</evidence>
<dbReference type="InterPro" id="IPR017932">
    <property type="entry name" value="GATase_2_dom"/>
</dbReference>
<dbReference type="InterPro" id="IPR033738">
    <property type="entry name" value="AsnB_N"/>
</dbReference>
<dbReference type="PROSITE" id="PS51278">
    <property type="entry name" value="GATASE_TYPE_2"/>
    <property type="match status" value="1"/>
</dbReference>